<evidence type="ECO:0000313" key="5">
    <source>
        <dbReference type="EMBL" id="OAB87886.1"/>
    </source>
</evidence>
<dbReference type="Pfam" id="PF05651">
    <property type="entry name" value="Diacid_rec"/>
    <property type="match status" value="1"/>
</dbReference>
<dbReference type="Pfam" id="PF17853">
    <property type="entry name" value="GGDEF_2"/>
    <property type="match status" value="1"/>
</dbReference>
<evidence type="ECO:0000313" key="6">
    <source>
        <dbReference type="Proteomes" id="UP000076976"/>
    </source>
</evidence>
<reference evidence="5 6" key="1">
    <citation type="submission" date="2016-01" db="EMBL/GenBank/DDBJ databases">
        <title>Janibacter melonis strain CD11_4 genome sequencing and assembly.</title>
        <authorList>
            <person name="Nair G.R."/>
            <person name="Kaur G."/>
            <person name="Chander A.M."/>
            <person name="Mayilraj S."/>
        </authorList>
    </citation>
    <scope>NUCLEOTIDE SEQUENCE [LARGE SCALE GENOMIC DNA]</scope>
    <source>
        <strain evidence="5 6">CD11-4</strain>
    </source>
</reference>
<protein>
    <recommendedName>
        <fullName evidence="7">CdaR family transcriptional regulator</fullName>
    </recommendedName>
</protein>
<dbReference type="InterPro" id="IPR008599">
    <property type="entry name" value="Diacid_rec"/>
</dbReference>
<feature type="domain" description="CdaR GGDEF-like" evidence="4">
    <location>
        <begin position="143"/>
        <end position="252"/>
    </location>
</feature>
<gene>
    <name evidence="5" type="ORF">AWH69_07645</name>
</gene>
<dbReference type="PANTHER" id="PTHR33744:SF15">
    <property type="entry name" value="CARBOHYDRATE DIACID REGULATOR"/>
    <property type="match status" value="1"/>
</dbReference>
<name>A0A176QDX4_9MICO</name>
<dbReference type="Gene3D" id="1.10.10.2840">
    <property type="entry name" value="PucR C-terminal helix-turn-helix domain"/>
    <property type="match status" value="1"/>
</dbReference>
<dbReference type="InterPro" id="IPR051448">
    <property type="entry name" value="CdaR-like_regulators"/>
</dbReference>
<dbReference type="Proteomes" id="UP000076976">
    <property type="component" value="Unassembled WGS sequence"/>
</dbReference>
<evidence type="ECO:0000259" key="4">
    <source>
        <dbReference type="Pfam" id="PF17853"/>
    </source>
</evidence>
<evidence type="ECO:0008006" key="7">
    <source>
        <dbReference type="Google" id="ProtNLM"/>
    </source>
</evidence>
<proteinExistence type="inferred from homology"/>
<dbReference type="InterPro" id="IPR042070">
    <property type="entry name" value="PucR_C-HTH_sf"/>
</dbReference>
<dbReference type="EMBL" id="LQZG01000002">
    <property type="protein sequence ID" value="OAB87886.1"/>
    <property type="molecule type" value="Genomic_DNA"/>
</dbReference>
<comment type="caution">
    <text evidence="5">The sequence shown here is derived from an EMBL/GenBank/DDBJ whole genome shotgun (WGS) entry which is preliminary data.</text>
</comment>
<organism evidence="5 6">
    <name type="scientific">Janibacter melonis</name>
    <dbReference type="NCBI Taxonomy" id="262209"/>
    <lineage>
        <taxon>Bacteria</taxon>
        <taxon>Bacillati</taxon>
        <taxon>Actinomycetota</taxon>
        <taxon>Actinomycetes</taxon>
        <taxon>Micrococcales</taxon>
        <taxon>Intrasporangiaceae</taxon>
        <taxon>Janibacter</taxon>
    </lineage>
</organism>
<dbReference type="InterPro" id="IPR041522">
    <property type="entry name" value="CdaR_GGDEF"/>
</dbReference>
<evidence type="ECO:0000259" key="3">
    <source>
        <dbReference type="Pfam" id="PF13556"/>
    </source>
</evidence>
<dbReference type="RefSeq" id="WP_198150339.1">
    <property type="nucleotide sequence ID" value="NZ_LQZG01000002.1"/>
</dbReference>
<feature type="domain" description="PucR C-terminal helix-turn-helix" evidence="3">
    <location>
        <begin position="299"/>
        <end position="353"/>
    </location>
</feature>
<accession>A0A176QDX4</accession>
<dbReference type="PANTHER" id="PTHR33744">
    <property type="entry name" value="CARBOHYDRATE DIACID REGULATOR"/>
    <property type="match status" value="1"/>
</dbReference>
<keyword evidence="6" id="KW-1185">Reference proteome</keyword>
<dbReference type="InterPro" id="IPR025736">
    <property type="entry name" value="PucR_C-HTH_dom"/>
</dbReference>
<dbReference type="Pfam" id="PF13556">
    <property type="entry name" value="HTH_30"/>
    <property type="match status" value="1"/>
</dbReference>
<dbReference type="AlphaFoldDB" id="A0A176QDX4"/>
<feature type="domain" description="Putative sugar diacid recognition" evidence="2">
    <location>
        <begin position="4"/>
        <end position="134"/>
    </location>
</feature>
<evidence type="ECO:0000256" key="1">
    <source>
        <dbReference type="ARBA" id="ARBA00006754"/>
    </source>
</evidence>
<sequence>MTTLTAALAARIVERTMAVVARNVNVMDERGVILASGQPDRVHARHEGALLAAEQDRTVVIDDVHELLLRGVQPGVNLPLHHRGAVVGVVGISGPPQEVEVLGDLIRVTAELMVEQAAALEVGRWRERRREDFLVAAAGGLLDEDATAEMAEALGWDLALPRRCTVLRPTGEADVDLLALQRRVAGVLPEQAGAARIGAVGDQELAVWWPAGPSPVAALGALAGTAVVTGEEHSGGEGVHRAFVSAHESLRVTTLPGGGYDPQDLALLALLVGLRGDWRGAGVAAPWRRLVEQDRHGDLQRTVRSWLAHDLDVARCAADLHVHRNTLRLRLARVETITGLDVRRVPSLLQLYLGPLLDEGPVSS</sequence>
<evidence type="ECO:0000259" key="2">
    <source>
        <dbReference type="Pfam" id="PF05651"/>
    </source>
</evidence>
<dbReference type="STRING" id="262209.AWH69_07645"/>
<comment type="similarity">
    <text evidence="1">Belongs to the CdaR family.</text>
</comment>